<dbReference type="EMBL" id="WIXP02000002">
    <property type="protein sequence ID" value="KAF6214146.1"/>
    <property type="molecule type" value="Genomic_DNA"/>
</dbReference>
<feature type="compositionally biased region" description="Basic and acidic residues" evidence="2">
    <location>
        <begin position="61"/>
        <end position="70"/>
    </location>
</feature>
<evidence type="ECO:0000313" key="5">
    <source>
        <dbReference type="Proteomes" id="UP000466442"/>
    </source>
</evidence>
<name>A0A8S9Y1D5_APOLU</name>
<feature type="coiled-coil region" evidence="1">
    <location>
        <begin position="127"/>
        <end position="168"/>
    </location>
</feature>
<accession>A0A8S9Y1D5</accession>
<dbReference type="Gene3D" id="3.30.40.10">
    <property type="entry name" value="Zinc/RING finger domain, C3HC4 (zinc finger)"/>
    <property type="match status" value="1"/>
</dbReference>
<keyword evidence="5" id="KW-1185">Reference proteome</keyword>
<dbReference type="InterPro" id="IPR011011">
    <property type="entry name" value="Znf_FYVE_PHD"/>
</dbReference>
<sequence length="331" mass="37913">MTCQTCASEFHLECVKITKEEFKFIRESKKPWYCQTCVRARRASLNDDSPIPARSSSTDSGKAKVQRDNPEPTMQKMMDAINSLREEVKVSNDAYIRKLDAHTKEIKDISAHLNQYSDLIQQNTEAINGLRTELMLLNNGVQDLRDRNKALERKVSTLQSIVEDMDQSALTNAVEISGIPVDQQKSVIELVELVGRAVNFEINKRMINNCFRRQGPVTASNPGLMFVSFISKLDKDAFMSAARRTANLTSRQLGFIDGEEIRIYINHSMTYAKRKLLNMVKTYKRENNYKFVWTRNGKIFIRKSETSSIIEIRTAEDIAEKLSKNDQQQQG</sequence>
<dbReference type="Proteomes" id="UP000466442">
    <property type="component" value="Unassembled WGS sequence"/>
</dbReference>
<dbReference type="AlphaFoldDB" id="A0A8S9Y1D5"/>
<comment type="caution">
    <text evidence="4">The sequence shown here is derived from an EMBL/GenBank/DDBJ whole genome shotgun (WGS) entry which is preliminary data.</text>
</comment>
<dbReference type="SUPFAM" id="SSF57903">
    <property type="entry name" value="FYVE/PHD zinc finger"/>
    <property type="match status" value="1"/>
</dbReference>
<feature type="region of interest" description="Disordered" evidence="2">
    <location>
        <begin position="46"/>
        <end position="72"/>
    </location>
</feature>
<dbReference type="Pfam" id="PF25298">
    <property type="entry name" value="Baculo_FP_2nd"/>
    <property type="match status" value="1"/>
</dbReference>
<dbReference type="InterPro" id="IPR057251">
    <property type="entry name" value="FP_C"/>
</dbReference>
<evidence type="ECO:0000259" key="3">
    <source>
        <dbReference type="Pfam" id="PF25298"/>
    </source>
</evidence>
<feature type="domain" description="FP protein C-terminal" evidence="3">
    <location>
        <begin position="270"/>
        <end position="319"/>
    </location>
</feature>
<evidence type="ECO:0000313" key="4">
    <source>
        <dbReference type="EMBL" id="KAF6214146.1"/>
    </source>
</evidence>
<reference evidence="4" key="1">
    <citation type="journal article" date="2021" name="Mol. Ecol. Resour.">
        <title>Apolygus lucorum genome provides insights into omnivorousness and mesophyll feeding.</title>
        <authorList>
            <person name="Liu Y."/>
            <person name="Liu H."/>
            <person name="Wang H."/>
            <person name="Huang T."/>
            <person name="Liu B."/>
            <person name="Yang B."/>
            <person name="Yin L."/>
            <person name="Li B."/>
            <person name="Zhang Y."/>
            <person name="Zhang S."/>
            <person name="Jiang F."/>
            <person name="Zhang X."/>
            <person name="Ren Y."/>
            <person name="Wang B."/>
            <person name="Wang S."/>
            <person name="Lu Y."/>
            <person name="Wu K."/>
            <person name="Fan W."/>
            <person name="Wang G."/>
        </authorList>
    </citation>
    <scope>NUCLEOTIDE SEQUENCE</scope>
    <source>
        <strain evidence="4">12Hb</strain>
    </source>
</reference>
<gene>
    <name evidence="4" type="ORF">GE061_008885</name>
</gene>
<keyword evidence="1" id="KW-0175">Coiled coil</keyword>
<evidence type="ECO:0000256" key="1">
    <source>
        <dbReference type="SAM" id="Coils"/>
    </source>
</evidence>
<dbReference type="InterPro" id="IPR013083">
    <property type="entry name" value="Znf_RING/FYVE/PHD"/>
</dbReference>
<proteinExistence type="predicted"/>
<organism evidence="4 5">
    <name type="scientific">Apolygus lucorum</name>
    <name type="common">Small green plant bug</name>
    <name type="synonym">Lygocoris lucorum</name>
    <dbReference type="NCBI Taxonomy" id="248454"/>
    <lineage>
        <taxon>Eukaryota</taxon>
        <taxon>Metazoa</taxon>
        <taxon>Ecdysozoa</taxon>
        <taxon>Arthropoda</taxon>
        <taxon>Hexapoda</taxon>
        <taxon>Insecta</taxon>
        <taxon>Pterygota</taxon>
        <taxon>Neoptera</taxon>
        <taxon>Paraneoptera</taxon>
        <taxon>Hemiptera</taxon>
        <taxon>Heteroptera</taxon>
        <taxon>Panheteroptera</taxon>
        <taxon>Cimicomorpha</taxon>
        <taxon>Miridae</taxon>
        <taxon>Mirini</taxon>
        <taxon>Apolygus</taxon>
    </lineage>
</organism>
<protein>
    <recommendedName>
        <fullName evidence="3">FP protein C-terminal domain-containing protein</fullName>
    </recommendedName>
</protein>
<evidence type="ECO:0000256" key="2">
    <source>
        <dbReference type="SAM" id="MobiDB-lite"/>
    </source>
</evidence>
<dbReference type="OrthoDB" id="6608496at2759"/>